<dbReference type="EMBL" id="GG697332">
    <property type="protein sequence ID" value="EFQ25547.1"/>
    <property type="molecule type" value="Genomic_DNA"/>
</dbReference>
<organism evidence="2">
    <name type="scientific">Colletotrichum graminicola (strain M1.001 / M2 / FGSC 10212)</name>
    <name type="common">Maize anthracnose fungus</name>
    <name type="synonym">Glomerella graminicola</name>
    <dbReference type="NCBI Taxonomy" id="645133"/>
    <lineage>
        <taxon>Eukaryota</taxon>
        <taxon>Fungi</taxon>
        <taxon>Dikarya</taxon>
        <taxon>Ascomycota</taxon>
        <taxon>Pezizomycotina</taxon>
        <taxon>Sordariomycetes</taxon>
        <taxon>Hypocreomycetidae</taxon>
        <taxon>Glomerellales</taxon>
        <taxon>Glomerellaceae</taxon>
        <taxon>Colletotrichum</taxon>
        <taxon>Colletotrichum graminicola species complex</taxon>
    </lineage>
</organism>
<dbReference type="VEuPathDB" id="FungiDB:GLRG_00691"/>
<proteinExistence type="predicted"/>
<reference evidence="2" key="1">
    <citation type="journal article" date="2012" name="Nat. Genet.">
        <title>Lifestyle transitions in plant pathogenic Colletotrichum fungi deciphered by genome and transcriptome analyses.</title>
        <authorList>
            <person name="O'Connell R.J."/>
            <person name="Thon M.R."/>
            <person name="Hacquard S."/>
            <person name="Amyotte S.G."/>
            <person name="Kleemann J."/>
            <person name="Torres M.F."/>
            <person name="Damm U."/>
            <person name="Buiate E.A."/>
            <person name="Epstein L."/>
            <person name="Alkan N."/>
            <person name="Altmueller J."/>
            <person name="Alvarado-Balderrama L."/>
            <person name="Bauser C.A."/>
            <person name="Becker C."/>
            <person name="Birren B.W."/>
            <person name="Chen Z."/>
            <person name="Choi J."/>
            <person name="Crouch J.A."/>
            <person name="Duvick J.P."/>
            <person name="Farman M.A."/>
            <person name="Gan P."/>
            <person name="Heiman D."/>
            <person name="Henrissat B."/>
            <person name="Howard R.J."/>
            <person name="Kabbage M."/>
            <person name="Koch C."/>
            <person name="Kracher B."/>
            <person name="Kubo Y."/>
            <person name="Law A.D."/>
            <person name="Lebrun M.-H."/>
            <person name="Lee Y.-H."/>
            <person name="Miyara I."/>
            <person name="Moore N."/>
            <person name="Neumann U."/>
            <person name="Nordstroem K."/>
            <person name="Panaccione D.G."/>
            <person name="Panstruga R."/>
            <person name="Place M."/>
            <person name="Proctor R.H."/>
            <person name="Prusky D."/>
            <person name="Rech G."/>
            <person name="Reinhardt R."/>
            <person name="Rollins J.A."/>
            <person name="Rounsley S."/>
            <person name="Schardl C.L."/>
            <person name="Schwartz D.C."/>
            <person name="Shenoy N."/>
            <person name="Shirasu K."/>
            <person name="Sikhakolli U.R."/>
            <person name="Stueber K."/>
            <person name="Sukno S.A."/>
            <person name="Sweigard J.A."/>
            <person name="Takano Y."/>
            <person name="Takahara H."/>
            <person name="Trail F."/>
            <person name="van der Does H.C."/>
            <person name="Voll L.M."/>
            <person name="Will I."/>
            <person name="Young S."/>
            <person name="Zeng Q."/>
            <person name="Zhang J."/>
            <person name="Zhou S."/>
            <person name="Dickman M.B."/>
            <person name="Schulze-Lefert P."/>
            <person name="Ver Loren van Themaat E."/>
            <person name="Ma L.-J."/>
            <person name="Vaillancourt L.J."/>
        </authorList>
    </citation>
    <scope>NUCLEOTIDE SEQUENCE [LARGE SCALE GENOMIC DNA]</scope>
    <source>
        <strain evidence="2">M1.001 / M2 / FGSC 10212</strain>
    </source>
</reference>
<name>E3Q3E5_COLGM</name>
<dbReference type="AlphaFoldDB" id="E3Q3E5"/>
<gene>
    <name evidence="1" type="ORF">GLRG_00691</name>
</gene>
<keyword evidence="2" id="KW-1185">Reference proteome</keyword>
<sequence>MSSVEVEVEAEATLGSVTLELANEGTSYLDLAAVGAVEGERVPCGKAKPSQFIHSLTKAVNMPRPGLAGDMATTTDGQRRSQPYLRVAAPKHTHTWAYTNNSRHNKLL</sequence>
<dbReference type="Proteomes" id="UP000008782">
    <property type="component" value="Unassembled WGS sequence"/>
</dbReference>
<protein>
    <submittedName>
        <fullName evidence="1">Uncharacterized protein</fullName>
    </submittedName>
</protein>
<evidence type="ECO:0000313" key="2">
    <source>
        <dbReference type="Proteomes" id="UP000008782"/>
    </source>
</evidence>
<accession>E3Q3E5</accession>
<dbReference type="GeneID" id="24406056"/>
<dbReference type="HOGENOM" id="CLU_2196758_0_0_1"/>
<dbReference type="RefSeq" id="XP_008089567.1">
    <property type="nucleotide sequence ID" value="XM_008091376.1"/>
</dbReference>
<evidence type="ECO:0000313" key="1">
    <source>
        <dbReference type="EMBL" id="EFQ25547.1"/>
    </source>
</evidence>